<dbReference type="EMBL" id="CAJVQB010008162">
    <property type="protein sequence ID" value="CAG8714912.1"/>
    <property type="molecule type" value="Genomic_DNA"/>
</dbReference>
<evidence type="ECO:0000313" key="1">
    <source>
        <dbReference type="EMBL" id="CAG8714912.1"/>
    </source>
</evidence>
<accession>A0ABN7V0U6</accession>
<gene>
    <name evidence="1" type="ORF">GMARGA_LOCUS13028</name>
</gene>
<evidence type="ECO:0000313" key="2">
    <source>
        <dbReference type="Proteomes" id="UP000789901"/>
    </source>
</evidence>
<proteinExistence type="predicted"/>
<organism evidence="1 2">
    <name type="scientific">Gigaspora margarita</name>
    <dbReference type="NCBI Taxonomy" id="4874"/>
    <lineage>
        <taxon>Eukaryota</taxon>
        <taxon>Fungi</taxon>
        <taxon>Fungi incertae sedis</taxon>
        <taxon>Mucoromycota</taxon>
        <taxon>Glomeromycotina</taxon>
        <taxon>Glomeromycetes</taxon>
        <taxon>Diversisporales</taxon>
        <taxon>Gigasporaceae</taxon>
        <taxon>Gigaspora</taxon>
    </lineage>
</organism>
<keyword evidence="2" id="KW-1185">Reference proteome</keyword>
<comment type="caution">
    <text evidence="1">The sequence shown here is derived from an EMBL/GenBank/DDBJ whole genome shotgun (WGS) entry which is preliminary data.</text>
</comment>
<name>A0ABN7V0U6_GIGMA</name>
<feature type="non-terminal residue" evidence="1">
    <location>
        <position position="108"/>
    </location>
</feature>
<reference evidence="1 2" key="1">
    <citation type="submission" date="2021-06" db="EMBL/GenBank/DDBJ databases">
        <authorList>
            <person name="Kallberg Y."/>
            <person name="Tangrot J."/>
            <person name="Rosling A."/>
        </authorList>
    </citation>
    <scope>NUCLEOTIDE SEQUENCE [LARGE SCALE GENOMIC DNA]</scope>
    <source>
        <strain evidence="1 2">120-4 pot B 10/14</strain>
    </source>
</reference>
<sequence>MQYLRRLGRSSMEELASNVCRLYIIYSLIYEEFFENEFLENRFKEILKYLCHLILRYLIPSEKVKSDRVEAEWYGKIRPIRFVREERLNQNEAKKLIRIMPHHVMVTL</sequence>
<dbReference type="Proteomes" id="UP000789901">
    <property type="component" value="Unassembled WGS sequence"/>
</dbReference>
<protein>
    <submittedName>
        <fullName evidence="1">41515_t:CDS:1</fullName>
    </submittedName>
</protein>
<feature type="non-terminal residue" evidence="1">
    <location>
        <position position="1"/>
    </location>
</feature>